<dbReference type="AlphaFoldDB" id="A0A9X2H597"/>
<dbReference type="EMBL" id="JALHBS010000070">
    <property type="protein sequence ID" value="MCP3055890.1"/>
    <property type="molecule type" value="Genomic_DNA"/>
</dbReference>
<feature type="domain" description="Gfo/Idh/MocA-like oxidoreductase N-terminal" evidence="1">
    <location>
        <begin position="4"/>
        <end position="118"/>
    </location>
</feature>
<comment type="caution">
    <text evidence="3">The sequence shown here is derived from an EMBL/GenBank/DDBJ whole genome shotgun (WGS) entry which is preliminary data.</text>
</comment>
<sequence length="321" mass="34689">MYPRIAVVGCGQWGQNHIRTLAELGALAGAADRHEDRAEAFAKRYDVKALTPEAAIAASDIDALVLALPAAAHGPMARAAFAAGKDVLIEKPIALDPADAEKTAAAARAAGRLLMVGHVVRFHPVFQRLCEIVAEGRIGTVRHMISNRMGLGRFPSMDAVWDLAPHDLSLVLRLANGYPERVICHRRTVLSDTTDIADIMLEFSGGIGAEIHVSRVSPYRDRRFSVIGTEGMLTFDDLAPEGEKLALYAHKVRRAGATFDFDNAPAEFLSTEPGLPLDRELRHFLDCIMTRTEPETGASEAVETVRILSLAAPLSSPDPAD</sequence>
<gene>
    <name evidence="3" type="ORF">MJ956_12180</name>
</gene>
<dbReference type="SUPFAM" id="SSF51735">
    <property type="entry name" value="NAD(P)-binding Rossmann-fold domains"/>
    <property type="match status" value="1"/>
</dbReference>
<dbReference type="InterPro" id="IPR000683">
    <property type="entry name" value="Gfo/Idh/MocA-like_OxRdtase_N"/>
</dbReference>
<dbReference type="Gene3D" id="3.30.360.10">
    <property type="entry name" value="Dihydrodipicolinate Reductase, domain 2"/>
    <property type="match status" value="1"/>
</dbReference>
<dbReference type="InterPro" id="IPR051450">
    <property type="entry name" value="Gfo/Idh/MocA_Oxidoreductases"/>
</dbReference>
<dbReference type="Proteomes" id="UP001155220">
    <property type="component" value="Unassembled WGS sequence"/>
</dbReference>
<feature type="domain" description="GFO/IDH/MocA-like oxidoreductase" evidence="2">
    <location>
        <begin position="126"/>
        <end position="233"/>
    </location>
</feature>
<dbReference type="RefSeq" id="WP_253964728.1">
    <property type="nucleotide sequence ID" value="NZ_JALHBS010000070.1"/>
</dbReference>
<organism evidence="3 4">
    <name type="scientific">Aurantimonas marianensis</name>
    <dbReference type="NCBI Taxonomy" id="2920428"/>
    <lineage>
        <taxon>Bacteria</taxon>
        <taxon>Pseudomonadati</taxon>
        <taxon>Pseudomonadota</taxon>
        <taxon>Alphaproteobacteria</taxon>
        <taxon>Hyphomicrobiales</taxon>
        <taxon>Aurantimonadaceae</taxon>
        <taxon>Aurantimonas</taxon>
    </lineage>
</organism>
<dbReference type="InterPro" id="IPR055170">
    <property type="entry name" value="GFO_IDH_MocA-like_dom"/>
</dbReference>
<dbReference type="Pfam" id="PF01408">
    <property type="entry name" value="GFO_IDH_MocA"/>
    <property type="match status" value="1"/>
</dbReference>
<keyword evidence="4" id="KW-1185">Reference proteome</keyword>
<protein>
    <submittedName>
        <fullName evidence="3">Gfo/Idh/MocA family oxidoreductase</fullName>
    </submittedName>
</protein>
<dbReference type="SUPFAM" id="SSF55347">
    <property type="entry name" value="Glyceraldehyde-3-phosphate dehydrogenase-like, C-terminal domain"/>
    <property type="match status" value="1"/>
</dbReference>
<accession>A0A9X2H597</accession>
<dbReference type="Gene3D" id="3.40.50.720">
    <property type="entry name" value="NAD(P)-binding Rossmann-like Domain"/>
    <property type="match status" value="1"/>
</dbReference>
<dbReference type="Pfam" id="PF22725">
    <property type="entry name" value="GFO_IDH_MocA_C3"/>
    <property type="match status" value="1"/>
</dbReference>
<dbReference type="GO" id="GO:0000166">
    <property type="term" value="F:nucleotide binding"/>
    <property type="evidence" value="ECO:0007669"/>
    <property type="project" value="InterPro"/>
</dbReference>
<evidence type="ECO:0000259" key="2">
    <source>
        <dbReference type="Pfam" id="PF22725"/>
    </source>
</evidence>
<dbReference type="InterPro" id="IPR036291">
    <property type="entry name" value="NAD(P)-bd_dom_sf"/>
</dbReference>
<dbReference type="PANTHER" id="PTHR43377:SF6">
    <property type="entry name" value="GFO_IDH_MOCA-LIKE OXIDOREDUCTASE N-TERMINAL DOMAIN-CONTAINING PROTEIN"/>
    <property type="match status" value="1"/>
</dbReference>
<evidence type="ECO:0000313" key="3">
    <source>
        <dbReference type="EMBL" id="MCP3055890.1"/>
    </source>
</evidence>
<evidence type="ECO:0000259" key="1">
    <source>
        <dbReference type="Pfam" id="PF01408"/>
    </source>
</evidence>
<dbReference type="PANTHER" id="PTHR43377">
    <property type="entry name" value="BILIVERDIN REDUCTASE A"/>
    <property type="match status" value="1"/>
</dbReference>
<proteinExistence type="predicted"/>
<name>A0A9X2H597_9HYPH</name>
<evidence type="ECO:0000313" key="4">
    <source>
        <dbReference type="Proteomes" id="UP001155220"/>
    </source>
</evidence>
<reference evidence="3" key="1">
    <citation type="submission" date="2022-03" db="EMBL/GenBank/DDBJ databases">
        <title>Aurantimonas Liuensis sp. Nov., isolated from the hadal seawater of the Mariana Trench.</title>
        <authorList>
            <person name="Liu R."/>
        </authorList>
    </citation>
    <scope>NUCLEOTIDE SEQUENCE</scope>
    <source>
        <strain evidence="3">LRZ36</strain>
    </source>
</reference>